<dbReference type="EMBL" id="CH476623">
    <property type="protein sequence ID" value="EDO00160.1"/>
    <property type="molecule type" value="Genomic_DNA"/>
</dbReference>
<name>A7ECI1_SCLS1</name>
<evidence type="ECO:0000313" key="2">
    <source>
        <dbReference type="Proteomes" id="UP000001312"/>
    </source>
</evidence>
<dbReference type="InParanoid" id="A7ECI1"/>
<accession>A7ECI1</accession>
<dbReference type="HOGENOM" id="CLU_2470441_0_0_1"/>
<dbReference type="RefSeq" id="XP_001596797.1">
    <property type="nucleotide sequence ID" value="XM_001596747.1"/>
</dbReference>
<gene>
    <name evidence="1" type="ORF">SS1G_03020</name>
</gene>
<dbReference type="GeneID" id="5492287"/>
<dbReference type="Proteomes" id="UP000001312">
    <property type="component" value="Unassembled WGS sequence"/>
</dbReference>
<sequence length="88" mass="10159">MTSRFFSHVDSPDLLVCDILGAVYHSTRSRLTVTKHQSCRHHRASHRAYQYRVLAVDVIQGSGVIASDRLIMRRFRVSFSRSKHLMTT</sequence>
<dbReference type="AlphaFoldDB" id="A7ECI1"/>
<proteinExistence type="predicted"/>
<dbReference type="KEGG" id="ssl:SS1G_03020"/>
<organism evidence="1 2">
    <name type="scientific">Sclerotinia sclerotiorum (strain ATCC 18683 / 1980 / Ss-1)</name>
    <name type="common">White mold</name>
    <name type="synonym">Whetzelinia sclerotiorum</name>
    <dbReference type="NCBI Taxonomy" id="665079"/>
    <lineage>
        <taxon>Eukaryota</taxon>
        <taxon>Fungi</taxon>
        <taxon>Dikarya</taxon>
        <taxon>Ascomycota</taxon>
        <taxon>Pezizomycotina</taxon>
        <taxon>Leotiomycetes</taxon>
        <taxon>Helotiales</taxon>
        <taxon>Sclerotiniaceae</taxon>
        <taxon>Sclerotinia</taxon>
    </lineage>
</organism>
<reference evidence="2" key="1">
    <citation type="journal article" date="2011" name="PLoS Genet.">
        <title>Genomic analysis of the necrotrophic fungal pathogens Sclerotinia sclerotiorum and Botrytis cinerea.</title>
        <authorList>
            <person name="Amselem J."/>
            <person name="Cuomo C.A."/>
            <person name="van Kan J.A."/>
            <person name="Viaud M."/>
            <person name="Benito E.P."/>
            <person name="Couloux A."/>
            <person name="Coutinho P.M."/>
            <person name="de Vries R.P."/>
            <person name="Dyer P.S."/>
            <person name="Fillinger S."/>
            <person name="Fournier E."/>
            <person name="Gout L."/>
            <person name="Hahn M."/>
            <person name="Kohn L."/>
            <person name="Lapalu N."/>
            <person name="Plummer K.M."/>
            <person name="Pradier J.M."/>
            <person name="Quevillon E."/>
            <person name="Sharon A."/>
            <person name="Simon A."/>
            <person name="ten Have A."/>
            <person name="Tudzynski B."/>
            <person name="Tudzynski P."/>
            <person name="Wincker P."/>
            <person name="Andrew M."/>
            <person name="Anthouard V."/>
            <person name="Beever R.E."/>
            <person name="Beffa R."/>
            <person name="Benoit I."/>
            <person name="Bouzid O."/>
            <person name="Brault B."/>
            <person name="Chen Z."/>
            <person name="Choquer M."/>
            <person name="Collemare J."/>
            <person name="Cotton P."/>
            <person name="Danchin E.G."/>
            <person name="Da Silva C."/>
            <person name="Gautier A."/>
            <person name="Giraud C."/>
            <person name="Giraud T."/>
            <person name="Gonzalez C."/>
            <person name="Grossetete S."/>
            <person name="Guldener U."/>
            <person name="Henrissat B."/>
            <person name="Howlett B.J."/>
            <person name="Kodira C."/>
            <person name="Kretschmer M."/>
            <person name="Lappartient A."/>
            <person name="Leroch M."/>
            <person name="Levis C."/>
            <person name="Mauceli E."/>
            <person name="Neuveglise C."/>
            <person name="Oeser B."/>
            <person name="Pearson M."/>
            <person name="Poulain J."/>
            <person name="Poussereau N."/>
            <person name="Quesneville H."/>
            <person name="Rascle C."/>
            <person name="Schumacher J."/>
            <person name="Segurens B."/>
            <person name="Sexton A."/>
            <person name="Silva E."/>
            <person name="Sirven C."/>
            <person name="Soanes D.M."/>
            <person name="Talbot N.J."/>
            <person name="Templeton M."/>
            <person name="Yandava C."/>
            <person name="Yarden O."/>
            <person name="Zeng Q."/>
            <person name="Rollins J.A."/>
            <person name="Lebrun M.H."/>
            <person name="Dickman M."/>
        </authorList>
    </citation>
    <scope>NUCLEOTIDE SEQUENCE [LARGE SCALE GENOMIC DNA]</scope>
    <source>
        <strain evidence="2">ATCC 18683 / 1980 / Ss-1</strain>
    </source>
</reference>
<keyword evidence="2" id="KW-1185">Reference proteome</keyword>
<protein>
    <submittedName>
        <fullName evidence="1">Uncharacterized protein</fullName>
    </submittedName>
</protein>
<evidence type="ECO:0000313" key="1">
    <source>
        <dbReference type="EMBL" id="EDO00160.1"/>
    </source>
</evidence>